<dbReference type="InterPro" id="IPR036390">
    <property type="entry name" value="WH_DNA-bd_sf"/>
</dbReference>
<dbReference type="OrthoDB" id="9812268at2"/>
<proteinExistence type="predicted"/>
<name>A0A5M6IC19_9PROT</name>
<evidence type="ECO:0000313" key="3">
    <source>
        <dbReference type="Proteomes" id="UP000324065"/>
    </source>
</evidence>
<evidence type="ECO:0000313" key="2">
    <source>
        <dbReference type="EMBL" id="KAA5605743.1"/>
    </source>
</evidence>
<dbReference type="PROSITE" id="PS50995">
    <property type="entry name" value="HTH_MARR_2"/>
    <property type="match status" value="1"/>
</dbReference>
<comment type="caution">
    <text evidence="2">The sequence shown here is derived from an EMBL/GenBank/DDBJ whole genome shotgun (WGS) entry which is preliminary data.</text>
</comment>
<dbReference type="InterPro" id="IPR039422">
    <property type="entry name" value="MarR/SlyA-like"/>
</dbReference>
<dbReference type="Pfam" id="PF01047">
    <property type="entry name" value="MarR"/>
    <property type="match status" value="1"/>
</dbReference>
<dbReference type="EMBL" id="VWPJ01000007">
    <property type="protein sequence ID" value="KAA5605743.1"/>
    <property type="molecule type" value="Genomic_DNA"/>
</dbReference>
<gene>
    <name evidence="2" type="ORF">F1188_08960</name>
</gene>
<dbReference type="SUPFAM" id="SSF46785">
    <property type="entry name" value="Winged helix' DNA-binding domain"/>
    <property type="match status" value="1"/>
</dbReference>
<dbReference type="PANTHER" id="PTHR33164">
    <property type="entry name" value="TRANSCRIPTIONAL REGULATOR, MARR FAMILY"/>
    <property type="match status" value="1"/>
</dbReference>
<dbReference type="Gene3D" id="1.10.10.10">
    <property type="entry name" value="Winged helix-like DNA-binding domain superfamily/Winged helix DNA-binding domain"/>
    <property type="match status" value="1"/>
</dbReference>
<feature type="domain" description="HTH marR-type" evidence="1">
    <location>
        <begin position="1"/>
        <end position="130"/>
    </location>
</feature>
<dbReference type="PRINTS" id="PR00598">
    <property type="entry name" value="HTHMARR"/>
</dbReference>
<sequence length="130" mass="14245">MTADQALNLWRVATVEGVRRDTPDLSSRQMAVLLTVYQTAPPHTVRGLARTLEISKPAITRALDRLSKYGLLTREVDTTDRRSVLVQRTPDGQAFLNAHAALVIEAAEVAHTPDTESTSVPNLDLDMVIA</sequence>
<dbReference type="GO" id="GO:0006950">
    <property type="term" value="P:response to stress"/>
    <property type="evidence" value="ECO:0007669"/>
    <property type="project" value="TreeGrafter"/>
</dbReference>
<keyword evidence="3" id="KW-1185">Reference proteome</keyword>
<reference evidence="2 3" key="1">
    <citation type="submission" date="2019-09" db="EMBL/GenBank/DDBJ databases">
        <title>Genome sequence of Roseospira marina, one of the more divergent members of the non-sulfur purple photosynthetic bacterial family, the Rhodospirillaceae.</title>
        <authorList>
            <person name="Meyer T."/>
            <person name="Kyndt J."/>
        </authorList>
    </citation>
    <scope>NUCLEOTIDE SEQUENCE [LARGE SCALE GENOMIC DNA]</scope>
    <source>
        <strain evidence="2 3">DSM 15113</strain>
    </source>
</reference>
<dbReference type="Proteomes" id="UP000324065">
    <property type="component" value="Unassembled WGS sequence"/>
</dbReference>
<dbReference type="GO" id="GO:0003700">
    <property type="term" value="F:DNA-binding transcription factor activity"/>
    <property type="evidence" value="ECO:0007669"/>
    <property type="project" value="InterPro"/>
</dbReference>
<dbReference type="SMART" id="SM00347">
    <property type="entry name" value="HTH_MARR"/>
    <property type="match status" value="1"/>
</dbReference>
<dbReference type="PANTHER" id="PTHR33164:SF43">
    <property type="entry name" value="HTH-TYPE TRANSCRIPTIONAL REPRESSOR YETL"/>
    <property type="match status" value="1"/>
</dbReference>
<protein>
    <submittedName>
        <fullName evidence="2">MarR family transcriptional regulator</fullName>
    </submittedName>
</protein>
<dbReference type="AlphaFoldDB" id="A0A5M6IC19"/>
<organism evidence="2 3">
    <name type="scientific">Roseospira marina</name>
    <dbReference type="NCBI Taxonomy" id="140057"/>
    <lineage>
        <taxon>Bacteria</taxon>
        <taxon>Pseudomonadati</taxon>
        <taxon>Pseudomonadota</taxon>
        <taxon>Alphaproteobacteria</taxon>
        <taxon>Rhodospirillales</taxon>
        <taxon>Rhodospirillaceae</taxon>
        <taxon>Roseospira</taxon>
    </lineage>
</organism>
<accession>A0A5M6IC19</accession>
<dbReference type="InterPro" id="IPR000835">
    <property type="entry name" value="HTH_MarR-typ"/>
</dbReference>
<evidence type="ECO:0000259" key="1">
    <source>
        <dbReference type="PROSITE" id="PS50995"/>
    </source>
</evidence>
<dbReference type="InterPro" id="IPR036388">
    <property type="entry name" value="WH-like_DNA-bd_sf"/>
</dbReference>